<dbReference type="InterPro" id="IPR018848">
    <property type="entry name" value="WIYLD_domain"/>
</dbReference>
<feature type="domain" description="WIYLD" evidence="2">
    <location>
        <begin position="5"/>
        <end position="60"/>
    </location>
</feature>
<sequence length="221" mass="25265">MAQEKDPRVTKAFIAMKNIGIAAQTVKPVLKRLLKLYNRNWEFIEEDNYRTLADAIFEYENDKMIEGNGIMVNDGQEPPFKKPNLALREDQTSSRKDSGSRRLDLEEGEIPTDPSRQELIESSQSFSRNPRGEPNSLIHQASIRDRQNDHISTGPAPTGENSVTQRLPDEFYAGQAFDEHSFLQKKREKIQEYHEDGNVTKPTRKQPLNCSQHVTLPLLAC</sequence>
<dbReference type="EMBL" id="JBJUIK010000007">
    <property type="protein sequence ID" value="KAL3523377.1"/>
    <property type="molecule type" value="Genomic_DNA"/>
</dbReference>
<comment type="caution">
    <text evidence="3">The sequence shown here is derived from an EMBL/GenBank/DDBJ whole genome shotgun (WGS) entry which is preliminary data.</text>
</comment>
<dbReference type="PANTHER" id="PTHR46450:SF24">
    <property type="entry name" value="HISTONE-LYSINE N-METHYLTRANSFERASE SUVR4"/>
    <property type="match status" value="1"/>
</dbReference>
<dbReference type="Proteomes" id="UP001630127">
    <property type="component" value="Unassembled WGS sequence"/>
</dbReference>
<evidence type="ECO:0000313" key="4">
    <source>
        <dbReference type="Proteomes" id="UP001630127"/>
    </source>
</evidence>
<gene>
    <name evidence="3" type="ORF">ACH5RR_016211</name>
</gene>
<dbReference type="Gene3D" id="1.10.8.850">
    <property type="entry name" value="Histone-lysine N methyltransferase , C-terminal domain-like"/>
    <property type="match status" value="1"/>
</dbReference>
<dbReference type="InterPro" id="IPR043017">
    <property type="entry name" value="WIYLD_dom_sf"/>
</dbReference>
<dbReference type="AlphaFoldDB" id="A0ABD2ZVC1"/>
<name>A0ABD2ZVC1_9GENT</name>
<dbReference type="PANTHER" id="PTHR46450">
    <property type="entry name" value="INACTIVE HISTONE-LYSINE N-METHYLTRANSFERASE SUVR1-RELATED"/>
    <property type="match status" value="1"/>
</dbReference>
<protein>
    <recommendedName>
        <fullName evidence="2">WIYLD domain-containing protein</fullName>
    </recommendedName>
</protein>
<proteinExistence type="predicted"/>
<evidence type="ECO:0000256" key="1">
    <source>
        <dbReference type="SAM" id="MobiDB-lite"/>
    </source>
</evidence>
<feature type="region of interest" description="Disordered" evidence="1">
    <location>
        <begin position="69"/>
        <end position="136"/>
    </location>
</feature>
<dbReference type="Pfam" id="PF10440">
    <property type="entry name" value="WIYLD"/>
    <property type="match status" value="1"/>
</dbReference>
<feature type="compositionally biased region" description="Basic and acidic residues" evidence="1">
    <location>
        <begin position="87"/>
        <end position="105"/>
    </location>
</feature>
<evidence type="ECO:0000313" key="3">
    <source>
        <dbReference type="EMBL" id="KAL3523377.1"/>
    </source>
</evidence>
<organism evidence="3 4">
    <name type="scientific">Cinchona calisaya</name>
    <dbReference type="NCBI Taxonomy" id="153742"/>
    <lineage>
        <taxon>Eukaryota</taxon>
        <taxon>Viridiplantae</taxon>
        <taxon>Streptophyta</taxon>
        <taxon>Embryophyta</taxon>
        <taxon>Tracheophyta</taxon>
        <taxon>Spermatophyta</taxon>
        <taxon>Magnoliopsida</taxon>
        <taxon>eudicotyledons</taxon>
        <taxon>Gunneridae</taxon>
        <taxon>Pentapetalae</taxon>
        <taxon>asterids</taxon>
        <taxon>lamiids</taxon>
        <taxon>Gentianales</taxon>
        <taxon>Rubiaceae</taxon>
        <taxon>Cinchonoideae</taxon>
        <taxon>Cinchoneae</taxon>
        <taxon>Cinchona</taxon>
    </lineage>
</organism>
<keyword evidence="4" id="KW-1185">Reference proteome</keyword>
<evidence type="ECO:0000259" key="2">
    <source>
        <dbReference type="Pfam" id="PF10440"/>
    </source>
</evidence>
<accession>A0ABD2ZVC1</accession>
<reference evidence="3 4" key="1">
    <citation type="submission" date="2024-11" db="EMBL/GenBank/DDBJ databases">
        <title>A near-complete genome assembly of Cinchona calisaya.</title>
        <authorList>
            <person name="Lian D.C."/>
            <person name="Zhao X.W."/>
            <person name="Wei L."/>
        </authorList>
    </citation>
    <scope>NUCLEOTIDE SEQUENCE [LARGE SCALE GENOMIC DNA]</scope>
    <source>
        <tissue evidence="3">Nenye</tissue>
    </source>
</reference>